<feature type="chain" id="PRO_5003170963" evidence="6">
    <location>
        <begin position="22"/>
        <end position="250"/>
    </location>
</feature>
<evidence type="ECO:0000256" key="4">
    <source>
        <dbReference type="ARBA" id="ARBA00023237"/>
    </source>
</evidence>
<dbReference type="InterPro" id="IPR027385">
    <property type="entry name" value="Beta-barrel_OMP"/>
</dbReference>
<dbReference type="InterPro" id="IPR011250">
    <property type="entry name" value="OMP/PagP_B-barrel"/>
</dbReference>
<accession>E3HZK8</accession>
<evidence type="ECO:0000256" key="5">
    <source>
        <dbReference type="ARBA" id="ARBA00038306"/>
    </source>
</evidence>
<feature type="signal peptide" evidence="6">
    <location>
        <begin position="1"/>
        <end position="21"/>
    </location>
</feature>
<comment type="similarity">
    <text evidence="5">Belongs to the Omp25/RopB family.</text>
</comment>
<gene>
    <name evidence="8" type="ordered locus">Rvan_1801</name>
</gene>
<evidence type="ECO:0000313" key="8">
    <source>
        <dbReference type="EMBL" id="ADP71043.1"/>
    </source>
</evidence>
<dbReference type="KEGG" id="rva:Rvan_1801"/>
<keyword evidence="2 6" id="KW-0732">Signal</keyword>
<evidence type="ECO:0000256" key="6">
    <source>
        <dbReference type="SAM" id="SignalP"/>
    </source>
</evidence>
<dbReference type="Gene3D" id="2.40.160.20">
    <property type="match status" value="1"/>
</dbReference>
<dbReference type="SUPFAM" id="SSF56925">
    <property type="entry name" value="OMPA-like"/>
    <property type="match status" value="1"/>
</dbReference>
<dbReference type="Proteomes" id="UP000001399">
    <property type="component" value="Chromosome"/>
</dbReference>
<dbReference type="InterPro" id="IPR051692">
    <property type="entry name" value="OMP-like"/>
</dbReference>
<name>E3HZK8_RHOVT</name>
<evidence type="ECO:0000259" key="7">
    <source>
        <dbReference type="Pfam" id="PF13505"/>
    </source>
</evidence>
<feature type="domain" description="Outer membrane protein beta-barrel" evidence="7">
    <location>
        <begin position="17"/>
        <end position="242"/>
    </location>
</feature>
<evidence type="ECO:0000256" key="1">
    <source>
        <dbReference type="ARBA" id="ARBA00004442"/>
    </source>
</evidence>
<dbReference type="HOGENOM" id="CLU_037100_0_1_5"/>
<protein>
    <submittedName>
        <fullName evidence="8">Outer membrane protein</fullName>
    </submittedName>
</protein>
<dbReference type="PANTHER" id="PTHR34001">
    <property type="entry name" value="BLL7405 PROTEIN"/>
    <property type="match status" value="1"/>
</dbReference>
<sequence length="250" mass="26629">MIRLGIIGTVSAIALTVSANAADLYRAPAGGGLKDAPYVATWTGFYAGVNGGYAWSQSSDQLAYVDPNYPFYGLSPEGGFGGGQIGYNLQGFVHPNLVLGIEADIQGSDISDSGVDSATYKYSSKVDWFGTVRGRLGYAIDSALVYATGGFAYGGIKNDYDARHLGAGEFKFDGNATGYVVGGGVEYKLAPAWSLKAEYQYINLGKNNPVDTSTGQHYTDLEGTKLEDDAFHTVRVGLNYHFGHSYESLK</sequence>
<dbReference type="GO" id="GO:0009279">
    <property type="term" value="C:cell outer membrane"/>
    <property type="evidence" value="ECO:0007669"/>
    <property type="project" value="UniProtKB-SubCell"/>
</dbReference>
<comment type="subcellular location">
    <subcellularLocation>
        <location evidence="1">Cell outer membrane</location>
    </subcellularLocation>
</comment>
<keyword evidence="3" id="KW-0472">Membrane</keyword>
<dbReference type="EMBL" id="CP002292">
    <property type="protein sequence ID" value="ADP71043.1"/>
    <property type="molecule type" value="Genomic_DNA"/>
</dbReference>
<reference evidence="9" key="1">
    <citation type="journal article" date="2011" name="J. Bacteriol.">
        <title>Genome sequences of eight morphologically diverse alphaproteobacteria.</title>
        <authorList>
            <consortium name="US DOE Joint Genome Institute"/>
            <person name="Brown P.J."/>
            <person name="Kysela D.T."/>
            <person name="Buechlein A."/>
            <person name="Hemmerich C."/>
            <person name="Brun Y.V."/>
        </authorList>
    </citation>
    <scope>NUCLEOTIDE SEQUENCE [LARGE SCALE GENOMIC DNA]</scope>
    <source>
        <strain evidence="9">ATCC 17100 / ATH 3.1.1 / DSM 162 / LMG 4299</strain>
    </source>
</reference>
<dbReference type="eggNOG" id="COG3637">
    <property type="taxonomic scope" value="Bacteria"/>
</dbReference>
<keyword evidence="9" id="KW-1185">Reference proteome</keyword>
<dbReference type="RefSeq" id="WP_013419433.1">
    <property type="nucleotide sequence ID" value="NC_014664.1"/>
</dbReference>
<evidence type="ECO:0000256" key="3">
    <source>
        <dbReference type="ARBA" id="ARBA00023136"/>
    </source>
</evidence>
<evidence type="ECO:0000256" key="2">
    <source>
        <dbReference type="ARBA" id="ARBA00022729"/>
    </source>
</evidence>
<dbReference type="AlphaFoldDB" id="E3HZK8"/>
<organism evidence="8 9">
    <name type="scientific">Rhodomicrobium vannielii (strain ATCC 17100 / DSM 162 / LMG 4299 / NCIMB 10020 / ATH 3.1.1)</name>
    <dbReference type="NCBI Taxonomy" id="648757"/>
    <lineage>
        <taxon>Bacteria</taxon>
        <taxon>Pseudomonadati</taxon>
        <taxon>Pseudomonadota</taxon>
        <taxon>Alphaproteobacteria</taxon>
        <taxon>Hyphomicrobiales</taxon>
        <taxon>Hyphomicrobiaceae</taxon>
        <taxon>Rhodomicrobium</taxon>
    </lineage>
</organism>
<evidence type="ECO:0000313" key="9">
    <source>
        <dbReference type="Proteomes" id="UP000001399"/>
    </source>
</evidence>
<dbReference type="PANTHER" id="PTHR34001:SF3">
    <property type="entry name" value="BLL7405 PROTEIN"/>
    <property type="match status" value="1"/>
</dbReference>
<proteinExistence type="inferred from homology"/>
<keyword evidence="4" id="KW-0998">Cell outer membrane</keyword>
<dbReference type="Pfam" id="PF13505">
    <property type="entry name" value="OMP_b-brl"/>
    <property type="match status" value="1"/>
</dbReference>
<dbReference type="STRING" id="648757.Rvan_1801"/>